<dbReference type="Gene3D" id="3.40.390.10">
    <property type="entry name" value="Collagenase (Catalytic Domain)"/>
    <property type="match status" value="1"/>
</dbReference>
<keyword evidence="12" id="KW-1185">Reference proteome</keyword>
<keyword evidence="4" id="KW-0732">Signal</keyword>
<proteinExistence type="inferred from homology"/>
<dbReference type="AlphaFoldDB" id="A0A939JZZ1"/>
<dbReference type="InterPro" id="IPR008754">
    <property type="entry name" value="Peptidase_M43"/>
</dbReference>
<comment type="caution">
    <text evidence="11">The sequence shown here is derived from an EMBL/GenBank/DDBJ whole genome shotgun (WGS) entry which is preliminary data.</text>
</comment>
<dbReference type="InterPro" id="IPR024079">
    <property type="entry name" value="MetalloPept_cat_dom_sf"/>
</dbReference>
<dbReference type="Proteomes" id="UP000664795">
    <property type="component" value="Unassembled WGS sequence"/>
</dbReference>
<dbReference type="GO" id="GO:0006508">
    <property type="term" value="P:proteolysis"/>
    <property type="evidence" value="ECO:0007669"/>
    <property type="project" value="UniProtKB-KW"/>
</dbReference>
<dbReference type="CDD" id="cd04275">
    <property type="entry name" value="ZnMc_pappalysin_like"/>
    <property type="match status" value="1"/>
</dbReference>
<keyword evidence="6" id="KW-0862">Zinc</keyword>
<dbReference type="EMBL" id="JAFMYU010000021">
    <property type="protein sequence ID" value="MBO0933654.1"/>
    <property type="molecule type" value="Genomic_DNA"/>
</dbReference>
<keyword evidence="2" id="KW-0645">Protease</keyword>
<keyword evidence="3" id="KW-0479">Metal-binding</keyword>
<evidence type="ECO:0000313" key="11">
    <source>
        <dbReference type="EMBL" id="MBO0933654.1"/>
    </source>
</evidence>
<protein>
    <submittedName>
        <fullName evidence="11">T9SS type A sorting domain-containing protein</fullName>
    </submittedName>
</protein>
<organism evidence="11 12">
    <name type="scientific">Fibrella aquatilis</name>
    <dbReference type="NCBI Taxonomy" id="2817059"/>
    <lineage>
        <taxon>Bacteria</taxon>
        <taxon>Pseudomonadati</taxon>
        <taxon>Bacteroidota</taxon>
        <taxon>Cytophagia</taxon>
        <taxon>Cytophagales</taxon>
        <taxon>Spirosomataceae</taxon>
        <taxon>Fibrella</taxon>
    </lineage>
</organism>
<dbReference type="RefSeq" id="WP_207337612.1">
    <property type="nucleotide sequence ID" value="NZ_JAFMYU010000021.1"/>
</dbReference>
<dbReference type="Pfam" id="PF18962">
    <property type="entry name" value="Por_Secre_tail"/>
    <property type="match status" value="1"/>
</dbReference>
<evidence type="ECO:0000256" key="8">
    <source>
        <dbReference type="ARBA" id="ARBA00023157"/>
    </source>
</evidence>
<dbReference type="Pfam" id="PF05572">
    <property type="entry name" value="Peptidase_M43"/>
    <property type="match status" value="1"/>
</dbReference>
<dbReference type="GO" id="GO:0008237">
    <property type="term" value="F:metallopeptidase activity"/>
    <property type="evidence" value="ECO:0007669"/>
    <property type="project" value="UniProtKB-KW"/>
</dbReference>
<sequence>MPTDDAGVHRCANPEVEAQLQRRFGARAGELVRLNQLVAAAEAERLTNPSARRTADVVYRIPVVVHVVHSTANGTIGGAGNSNISDAQILSQIRVLNEDYRKLAGTPGGASTNPLAVDTGIEFFLATQDPDGKPSTGITRHYYSVKNSFDLFNDLFELSNVVYWPSNQYLNIWVCNISNRGYLGYGQFPSAADTLKGLGQTDEKIDGFVVDHRYFGSQTGTVVSQLYCCGRTATHEIGHWLGLFHPNGDSRCGDDYVADTPKIETLNQTDRCEPIFSTCVAGQRTRNLIEDYMDYSPDQCMNVFTGGQRDRMRAVLQLSPRRRQLIQSTTVLAAAEKLTLTTYPNPIFTTATVDVQFAGNQSFTAELYDAAGRLRQAQNYVSTPSRRITVDATTLTTGVYILRVATPTEHTSQRLLVK</sequence>
<feature type="domain" description="Secretion system C-terminal sorting" evidence="10">
    <location>
        <begin position="343"/>
        <end position="417"/>
    </location>
</feature>
<evidence type="ECO:0000256" key="3">
    <source>
        <dbReference type="ARBA" id="ARBA00022723"/>
    </source>
</evidence>
<evidence type="ECO:0000259" key="10">
    <source>
        <dbReference type="Pfam" id="PF18962"/>
    </source>
</evidence>
<comment type="similarity">
    <text evidence="1">Belongs to the peptidase M43B family.</text>
</comment>
<reference evidence="11 12" key="1">
    <citation type="submission" date="2021-03" db="EMBL/GenBank/DDBJ databases">
        <title>Fibrella sp. HMF5036 genome sequencing and assembly.</title>
        <authorList>
            <person name="Kang H."/>
            <person name="Kim H."/>
            <person name="Bae S."/>
            <person name="Joh K."/>
        </authorList>
    </citation>
    <scope>NUCLEOTIDE SEQUENCE [LARGE SCALE GENOMIC DNA]</scope>
    <source>
        <strain evidence="11 12">HMF5036</strain>
    </source>
</reference>
<evidence type="ECO:0000256" key="4">
    <source>
        <dbReference type="ARBA" id="ARBA00022729"/>
    </source>
</evidence>
<dbReference type="NCBIfam" id="TIGR04183">
    <property type="entry name" value="Por_Secre_tail"/>
    <property type="match status" value="1"/>
</dbReference>
<dbReference type="InterPro" id="IPR026444">
    <property type="entry name" value="Secre_tail"/>
</dbReference>
<dbReference type="PANTHER" id="PTHR47466">
    <property type="match status" value="1"/>
</dbReference>
<evidence type="ECO:0000313" key="12">
    <source>
        <dbReference type="Proteomes" id="UP000664795"/>
    </source>
</evidence>
<gene>
    <name evidence="11" type="ORF">J2I48_21785</name>
</gene>
<accession>A0A939JZZ1</accession>
<evidence type="ECO:0000256" key="6">
    <source>
        <dbReference type="ARBA" id="ARBA00022833"/>
    </source>
</evidence>
<evidence type="ECO:0000256" key="2">
    <source>
        <dbReference type="ARBA" id="ARBA00022670"/>
    </source>
</evidence>
<name>A0A939JZZ1_9BACT</name>
<dbReference type="GO" id="GO:0046872">
    <property type="term" value="F:metal ion binding"/>
    <property type="evidence" value="ECO:0007669"/>
    <property type="project" value="UniProtKB-KW"/>
</dbReference>
<dbReference type="SUPFAM" id="SSF55486">
    <property type="entry name" value="Metalloproteases ('zincins'), catalytic domain"/>
    <property type="match status" value="1"/>
</dbReference>
<keyword evidence="7" id="KW-0482">Metalloprotease</keyword>
<evidence type="ECO:0000256" key="5">
    <source>
        <dbReference type="ARBA" id="ARBA00022801"/>
    </source>
</evidence>
<feature type="domain" description="Peptidase M43 pregnancy-associated plasma-A" evidence="9">
    <location>
        <begin position="163"/>
        <end position="316"/>
    </location>
</feature>
<keyword evidence="8" id="KW-1015">Disulfide bond</keyword>
<evidence type="ECO:0000259" key="9">
    <source>
        <dbReference type="Pfam" id="PF05572"/>
    </source>
</evidence>
<keyword evidence="5" id="KW-0378">Hydrolase</keyword>
<evidence type="ECO:0000256" key="7">
    <source>
        <dbReference type="ARBA" id="ARBA00023049"/>
    </source>
</evidence>
<evidence type="ECO:0000256" key="1">
    <source>
        <dbReference type="ARBA" id="ARBA00008721"/>
    </source>
</evidence>
<dbReference type="PANTHER" id="PTHR47466:SF1">
    <property type="entry name" value="METALLOPROTEASE MEP1 (AFU_ORTHOLOGUE AFUA_1G07730)-RELATED"/>
    <property type="match status" value="1"/>
</dbReference>